<gene>
    <name evidence="1" type="ORF">IU459_29555</name>
</gene>
<protein>
    <submittedName>
        <fullName evidence="1">BrnT family toxin</fullName>
    </submittedName>
</protein>
<sequence length="89" mass="10397">MLVFEFLWTDESEAHIARHNVEPEEVHEAARRPFHTYDGRGETTILLGRTYAGRYLFVVLCDAMDGHLYVATARDMTAAEQREYHRKAR</sequence>
<proteinExistence type="predicted"/>
<comment type="caution">
    <text evidence="1">The sequence shown here is derived from an EMBL/GenBank/DDBJ whole genome shotgun (WGS) entry which is preliminary data.</text>
</comment>
<accession>A0ABS0CZS8</accession>
<evidence type="ECO:0000313" key="2">
    <source>
        <dbReference type="Proteomes" id="UP000702209"/>
    </source>
</evidence>
<dbReference type="EMBL" id="JADLQX010000030">
    <property type="protein sequence ID" value="MBF6301655.1"/>
    <property type="molecule type" value="Genomic_DNA"/>
</dbReference>
<reference evidence="1 2" key="1">
    <citation type="submission" date="2020-10" db="EMBL/GenBank/DDBJ databases">
        <title>Identification of Nocardia species via Next-generation sequencing and recognition of intraspecies genetic diversity.</title>
        <authorList>
            <person name="Li P."/>
            <person name="Li P."/>
            <person name="Lu B."/>
        </authorList>
    </citation>
    <scope>NUCLEOTIDE SEQUENCE [LARGE SCALE GENOMIC DNA]</scope>
    <source>
        <strain evidence="1 2">BJ06-0157</strain>
    </source>
</reference>
<organism evidence="1 2">
    <name type="scientific">Nocardia amamiensis</name>
    <dbReference type="NCBI Taxonomy" id="404578"/>
    <lineage>
        <taxon>Bacteria</taxon>
        <taxon>Bacillati</taxon>
        <taxon>Actinomycetota</taxon>
        <taxon>Actinomycetes</taxon>
        <taxon>Mycobacteriales</taxon>
        <taxon>Nocardiaceae</taxon>
        <taxon>Nocardia</taxon>
    </lineage>
</organism>
<evidence type="ECO:0000313" key="1">
    <source>
        <dbReference type="EMBL" id="MBF6301655.1"/>
    </source>
</evidence>
<keyword evidence="2" id="KW-1185">Reference proteome</keyword>
<dbReference type="Proteomes" id="UP000702209">
    <property type="component" value="Unassembled WGS sequence"/>
</dbReference>
<name>A0ABS0CZS8_9NOCA</name>